<protein>
    <submittedName>
        <fullName evidence="1">Uncharacterized protein</fullName>
    </submittedName>
</protein>
<sequence>MDMNIGSIKALTPAKAGQKAAMAWLHNVVSGKVTFDKEAVVDQSDDWSRYQSRMAFHRKEGSIV</sequence>
<evidence type="ECO:0000313" key="2">
    <source>
        <dbReference type="Proteomes" id="UP001062901"/>
    </source>
</evidence>
<dbReference type="RefSeq" id="WP_018980439.1">
    <property type="nucleotide sequence ID" value="NZ_BAQD01000147.1"/>
</dbReference>
<dbReference type="Proteomes" id="UP001062901">
    <property type="component" value="Unassembled WGS sequence"/>
</dbReference>
<proteinExistence type="predicted"/>
<dbReference type="EMBL" id="BAQD01000147">
    <property type="protein sequence ID" value="GBQ08931.1"/>
    <property type="molecule type" value="Genomic_DNA"/>
</dbReference>
<gene>
    <name evidence="1" type="ORF">AA15669_1969</name>
</gene>
<comment type="caution">
    <text evidence="1">The sequence shown here is derived from an EMBL/GenBank/DDBJ whole genome shotgun (WGS) entry which is preliminary data.</text>
</comment>
<evidence type="ECO:0000313" key="1">
    <source>
        <dbReference type="EMBL" id="GBQ08931.1"/>
    </source>
</evidence>
<keyword evidence="2" id="KW-1185">Reference proteome</keyword>
<name>A0ABQ0P254_9PROT</name>
<accession>A0ABQ0P254</accession>
<organism evidence="1 2">
    <name type="scientific">Saccharibacter floricola DSM 15669</name>
    <dbReference type="NCBI Taxonomy" id="1123227"/>
    <lineage>
        <taxon>Bacteria</taxon>
        <taxon>Pseudomonadati</taxon>
        <taxon>Pseudomonadota</taxon>
        <taxon>Alphaproteobacteria</taxon>
        <taxon>Acetobacterales</taxon>
        <taxon>Acetobacteraceae</taxon>
        <taxon>Saccharibacter</taxon>
    </lineage>
</organism>
<reference evidence="1" key="1">
    <citation type="submission" date="2013-04" db="EMBL/GenBank/DDBJ databases">
        <title>The genome sequencing project of 58 acetic acid bacteria.</title>
        <authorList>
            <person name="Okamoto-Kainuma A."/>
            <person name="Ishikawa M."/>
            <person name="Umino S."/>
            <person name="Koizumi Y."/>
            <person name="Shiwa Y."/>
            <person name="Yoshikawa H."/>
            <person name="Matsutani M."/>
            <person name="Matsushita K."/>
        </authorList>
    </citation>
    <scope>NUCLEOTIDE SEQUENCE</scope>
    <source>
        <strain evidence="1">DSM 15669</strain>
    </source>
</reference>